<dbReference type="InterPro" id="IPR001387">
    <property type="entry name" value="Cro/C1-type_HTH"/>
</dbReference>
<dbReference type="InterPro" id="IPR022453">
    <property type="entry name" value="Znf_MqsA-type"/>
</dbReference>
<dbReference type="SUPFAM" id="SSF47413">
    <property type="entry name" value="lambda repressor-like DNA-binding domains"/>
    <property type="match status" value="1"/>
</dbReference>
<dbReference type="AlphaFoldDB" id="T0Y648"/>
<reference evidence="2" key="1">
    <citation type="submission" date="2013-08" db="EMBL/GenBank/DDBJ databases">
        <authorList>
            <person name="Mendez C."/>
            <person name="Richter M."/>
            <person name="Ferrer M."/>
            <person name="Sanchez J."/>
        </authorList>
    </citation>
    <scope>NUCLEOTIDE SEQUENCE</scope>
</reference>
<dbReference type="Gene3D" id="1.10.260.40">
    <property type="entry name" value="lambda repressor-like DNA-binding domains"/>
    <property type="match status" value="1"/>
</dbReference>
<name>T0Y648_9ZZZZ</name>
<reference evidence="2" key="2">
    <citation type="journal article" date="2014" name="ISME J.">
        <title>Microbial stratification in low pH oxic and suboxic macroscopic growths along an acid mine drainage.</title>
        <authorList>
            <person name="Mendez-Garcia C."/>
            <person name="Mesa V."/>
            <person name="Sprenger R.R."/>
            <person name="Richter M."/>
            <person name="Diez M.S."/>
            <person name="Solano J."/>
            <person name="Bargiela R."/>
            <person name="Golyshina O.V."/>
            <person name="Manteca A."/>
            <person name="Ramos J.L."/>
            <person name="Gallego J.R."/>
            <person name="Llorente I."/>
            <person name="Martins Dos Santos V.A."/>
            <person name="Jensen O.N."/>
            <person name="Pelaez A.I."/>
            <person name="Sanchez J."/>
            <person name="Ferrer M."/>
        </authorList>
    </citation>
    <scope>NUCLEOTIDE SEQUENCE</scope>
</reference>
<evidence type="ECO:0000313" key="2">
    <source>
        <dbReference type="EMBL" id="EQD28578.1"/>
    </source>
</evidence>
<evidence type="ECO:0000259" key="1">
    <source>
        <dbReference type="PROSITE" id="PS50943"/>
    </source>
</evidence>
<sequence>MHCGFCGKGELQSVAGTERLEYRGQPLKVGGYTYSVCKACSEEVVTPEQMKINQRLVADAKRGVDGFLTSTEIRQLRDRLGLSQADAGKVFGGGPNAFYKYENGEVMQSQALDRLMVLARDDDRTYQRLRGMAGLQNIPVAPTTQTRVVLIAIRSDALNCAIDPDKPVAANVISAQASSNAFNQAPPSAENALSTPT</sequence>
<proteinExistence type="predicted"/>
<dbReference type="InterPro" id="IPR010982">
    <property type="entry name" value="Lambda_DNA-bd_dom_sf"/>
</dbReference>
<dbReference type="PROSITE" id="PS50943">
    <property type="entry name" value="HTH_CROC1"/>
    <property type="match status" value="1"/>
</dbReference>
<dbReference type="CDD" id="cd00093">
    <property type="entry name" value="HTH_XRE"/>
    <property type="match status" value="1"/>
</dbReference>
<feature type="domain" description="HTH cro/C1-type" evidence="1">
    <location>
        <begin position="73"/>
        <end position="105"/>
    </location>
</feature>
<comment type="caution">
    <text evidence="2">The sequence shown here is derived from an EMBL/GenBank/DDBJ whole genome shotgun (WGS) entry which is preliminary data.</text>
</comment>
<dbReference type="EMBL" id="AUZX01015601">
    <property type="protein sequence ID" value="EQD28578.1"/>
    <property type="molecule type" value="Genomic_DNA"/>
</dbReference>
<protein>
    <submittedName>
        <fullName evidence="2">Transcriptional regulator, Cro/CI family</fullName>
    </submittedName>
</protein>
<gene>
    <name evidence="2" type="ORF">B1A_21115</name>
</gene>
<dbReference type="InterPro" id="IPR032758">
    <property type="entry name" value="MqsA/HigA-2"/>
</dbReference>
<dbReference type="InterPro" id="IPR022452">
    <property type="entry name" value="MqsA"/>
</dbReference>
<dbReference type="NCBIfam" id="TIGR03830">
    <property type="entry name" value="CxxCG_CxxCG_HTH"/>
    <property type="match status" value="1"/>
</dbReference>
<dbReference type="Gene3D" id="3.10.20.860">
    <property type="match status" value="1"/>
</dbReference>
<dbReference type="GO" id="GO:0003677">
    <property type="term" value="F:DNA binding"/>
    <property type="evidence" value="ECO:0007669"/>
    <property type="project" value="InterPro"/>
</dbReference>
<accession>T0Y648</accession>
<organism evidence="2">
    <name type="scientific">mine drainage metagenome</name>
    <dbReference type="NCBI Taxonomy" id="410659"/>
    <lineage>
        <taxon>unclassified sequences</taxon>
        <taxon>metagenomes</taxon>
        <taxon>ecological metagenomes</taxon>
    </lineage>
</organism>
<dbReference type="NCBIfam" id="TIGR03831">
    <property type="entry name" value="YgiT_finger"/>
    <property type="match status" value="1"/>
</dbReference>
<dbReference type="Pfam" id="PF15731">
    <property type="entry name" value="MqsA_antitoxin"/>
    <property type="match status" value="1"/>
</dbReference>